<name>A0A286RCA2_9BACT</name>
<dbReference type="EMBL" id="CP018477">
    <property type="protein sequence ID" value="ASV73591.1"/>
    <property type="molecule type" value="Genomic_DNA"/>
</dbReference>
<reference evidence="1 2" key="1">
    <citation type="journal article" name="Front. Microbiol.">
        <title>Sugar Metabolism of the First Thermophilic Planctomycete Thermogutta terrifontis: Comparative Genomic and Transcriptomic Approaches.</title>
        <authorList>
            <person name="Elcheninov A.G."/>
            <person name="Menzel P."/>
            <person name="Gudbergsdottir S.R."/>
            <person name="Slesarev A.I."/>
            <person name="Kadnikov V.V."/>
            <person name="Krogh A."/>
            <person name="Bonch-Osmolovskaya E.A."/>
            <person name="Peng X."/>
            <person name="Kublanov I.V."/>
        </authorList>
    </citation>
    <scope>NUCLEOTIDE SEQUENCE [LARGE SCALE GENOMIC DNA]</scope>
    <source>
        <strain evidence="1 2">R1</strain>
    </source>
</reference>
<organism evidence="1 2">
    <name type="scientific">Thermogutta terrifontis</name>
    <dbReference type="NCBI Taxonomy" id="1331910"/>
    <lineage>
        <taxon>Bacteria</taxon>
        <taxon>Pseudomonadati</taxon>
        <taxon>Planctomycetota</taxon>
        <taxon>Planctomycetia</taxon>
        <taxon>Pirellulales</taxon>
        <taxon>Thermoguttaceae</taxon>
        <taxon>Thermogutta</taxon>
    </lineage>
</organism>
<dbReference type="Proteomes" id="UP000215086">
    <property type="component" value="Chromosome"/>
</dbReference>
<evidence type="ECO:0000313" key="1">
    <source>
        <dbReference type="EMBL" id="ASV73591.1"/>
    </source>
</evidence>
<accession>A0A286RCA2</accession>
<keyword evidence="2" id="KW-1185">Reference proteome</keyword>
<dbReference type="KEGG" id="ttf:THTE_0989"/>
<gene>
    <name evidence="1" type="ORF">THTE_0989</name>
</gene>
<proteinExistence type="predicted"/>
<protein>
    <submittedName>
        <fullName evidence="1">Uncharacterized protein</fullName>
    </submittedName>
</protein>
<dbReference type="AlphaFoldDB" id="A0A286RCA2"/>
<evidence type="ECO:0000313" key="2">
    <source>
        <dbReference type="Proteomes" id="UP000215086"/>
    </source>
</evidence>
<sequence>MRALGASSKLVASAEDLANLNKIGDVFGQSKDVLWQLGSKYGSERAAYKALQDAVVRELSRRGITSGMFKDLEIVLRGQRILVRGWIDPSGVVRIGTAFTPRGMP</sequence>